<keyword evidence="2" id="KW-1185">Reference proteome</keyword>
<feature type="compositionally biased region" description="Acidic residues" evidence="1">
    <location>
        <begin position="228"/>
        <end position="238"/>
    </location>
</feature>
<evidence type="ECO:0000313" key="3">
    <source>
        <dbReference type="WBParaSite" id="TREG1_60200.1"/>
    </source>
</evidence>
<feature type="region of interest" description="Disordered" evidence="1">
    <location>
        <begin position="144"/>
        <end position="167"/>
    </location>
</feature>
<evidence type="ECO:0000313" key="2">
    <source>
        <dbReference type="Proteomes" id="UP000050795"/>
    </source>
</evidence>
<sequence length="311" mass="35706">MSSIFFIQQPRIISVKVYEIVNHNTDSHHNRAENVIKDYGYSLKKYTYNILTKSAGVRVTPLAPTTSDSCVEATSDDTDIEEYDIDYDYDGCQTDTDYSTSETLTNYNNDCCNGNEMIGQLCIALHTSFSTDEDEYTPVEEYTSTDCIYDDDDDGTSGTGSHRSSFTEEDTVDSSVICKITRKFKHTRIYHKPNNVGQQLNGMFKKQNTLCGGIQDDKHQKKEKQKEEEEEDVEEYEYTEVWHTSSSSSESNSDLRDGDDEEIIEEDIYEEGFYNNHTGRDSYACQYGEFDVCEEDDSAEEFTRNEKEILK</sequence>
<evidence type="ECO:0000256" key="1">
    <source>
        <dbReference type="SAM" id="MobiDB-lite"/>
    </source>
</evidence>
<proteinExistence type="predicted"/>
<feature type="region of interest" description="Disordered" evidence="1">
    <location>
        <begin position="215"/>
        <end position="265"/>
    </location>
</feature>
<dbReference type="Proteomes" id="UP000050795">
    <property type="component" value="Unassembled WGS sequence"/>
</dbReference>
<reference evidence="2" key="1">
    <citation type="submission" date="2022-06" db="EMBL/GenBank/DDBJ databases">
        <authorList>
            <person name="Berger JAMES D."/>
            <person name="Berger JAMES D."/>
        </authorList>
    </citation>
    <scope>NUCLEOTIDE SEQUENCE [LARGE SCALE GENOMIC DNA]</scope>
</reference>
<dbReference type="WBParaSite" id="TREG1_60200.1">
    <property type="protein sequence ID" value="TREG1_60200.1"/>
    <property type="gene ID" value="TREG1_60200"/>
</dbReference>
<protein>
    <submittedName>
        <fullName evidence="3">Uncharacterized protein</fullName>
    </submittedName>
</protein>
<feature type="compositionally biased region" description="Basic and acidic residues" evidence="1">
    <location>
        <begin position="215"/>
        <end position="227"/>
    </location>
</feature>
<name>A0AA85JY50_TRIRE</name>
<accession>A0AA85JY50</accession>
<dbReference type="AlphaFoldDB" id="A0AA85JY50"/>
<organism evidence="2 3">
    <name type="scientific">Trichobilharzia regenti</name>
    <name type="common">Nasal bird schistosome</name>
    <dbReference type="NCBI Taxonomy" id="157069"/>
    <lineage>
        <taxon>Eukaryota</taxon>
        <taxon>Metazoa</taxon>
        <taxon>Spiralia</taxon>
        <taxon>Lophotrochozoa</taxon>
        <taxon>Platyhelminthes</taxon>
        <taxon>Trematoda</taxon>
        <taxon>Digenea</taxon>
        <taxon>Strigeidida</taxon>
        <taxon>Schistosomatoidea</taxon>
        <taxon>Schistosomatidae</taxon>
        <taxon>Trichobilharzia</taxon>
    </lineage>
</organism>
<reference evidence="3" key="2">
    <citation type="submission" date="2023-11" db="UniProtKB">
        <authorList>
            <consortium name="WormBaseParasite"/>
        </authorList>
    </citation>
    <scope>IDENTIFICATION</scope>
</reference>